<evidence type="ECO:0000313" key="9">
    <source>
        <dbReference type="Proteomes" id="UP001140949"/>
    </source>
</evidence>
<dbReference type="PANTHER" id="PTHR31234">
    <property type="entry name" value="LATE EMBRYOGENESIS ABUNDANT (LEA) HYDROXYPROLINE-RICH GLYCOPROTEIN FAMILY"/>
    <property type="match status" value="1"/>
</dbReference>
<dbReference type="GO" id="GO:0098542">
    <property type="term" value="P:defense response to other organism"/>
    <property type="evidence" value="ECO:0007669"/>
    <property type="project" value="InterPro"/>
</dbReference>
<evidence type="ECO:0000256" key="5">
    <source>
        <dbReference type="SAM" id="MobiDB-lite"/>
    </source>
</evidence>
<dbReference type="Proteomes" id="UP001140949">
    <property type="component" value="Unassembled WGS sequence"/>
</dbReference>
<evidence type="ECO:0000256" key="4">
    <source>
        <dbReference type="ARBA" id="ARBA00023136"/>
    </source>
</evidence>
<proteinExistence type="predicted"/>
<keyword evidence="4 6" id="KW-0472">Membrane</keyword>
<feature type="transmembrane region" description="Helical" evidence="6">
    <location>
        <begin position="47"/>
        <end position="75"/>
    </location>
</feature>
<feature type="domain" description="Late embryogenesis abundant protein LEA-2 subgroup" evidence="7">
    <location>
        <begin position="109"/>
        <end position="202"/>
    </location>
</feature>
<dbReference type="SUPFAM" id="SSF117070">
    <property type="entry name" value="LEA14-like"/>
    <property type="match status" value="1"/>
</dbReference>
<dbReference type="EMBL" id="JANAVB010036220">
    <property type="protein sequence ID" value="KAJ6803815.1"/>
    <property type="molecule type" value="Genomic_DNA"/>
</dbReference>
<dbReference type="AlphaFoldDB" id="A0AAX6EJ06"/>
<keyword evidence="9" id="KW-1185">Reference proteome</keyword>
<sequence length="226" mass="25478">MAVTEQTSQSPLLPQPQIPYGIPYQEPSTTYVFLQAYRRRRRSLRRFCPSLFSSSALLFFSLLLLVLLAAAFFLYPSDPQISLSRLRLNHLRVKTLPFPSLTISLDLKARVRNPDFFSLRYTSLVASIGYRGKRLGVVESRGGRIRARGVSYVDAVLELDGIEIIGDVFYLIEDVARGVVPLETVTELDGVMRLFFVDVPVEGRVSCSVNVNPANQTIVRQDCYPE</sequence>
<evidence type="ECO:0000313" key="8">
    <source>
        <dbReference type="EMBL" id="KAJ6803815.1"/>
    </source>
</evidence>
<reference evidence="8" key="2">
    <citation type="submission" date="2023-04" db="EMBL/GenBank/DDBJ databases">
        <authorList>
            <person name="Bruccoleri R.E."/>
            <person name="Oakeley E.J."/>
            <person name="Faust A.-M."/>
            <person name="Dessus-Babus S."/>
            <person name="Altorfer M."/>
            <person name="Burckhardt D."/>
            <person name="Oertli M."/>
            <person name="Naumann U."/>
            <person name="Petersen F."/>
            <person name="Wong J."/>
        </authorList>
    </citation>
    <scope>NUCLEOTIDE SEQUENCE</scope>
    <source>
        <strain evidence="8">GSM-AAB239-AS_SAM_17_03QT</strain>
        <tissue evidence="8">Leaf</tissue>
    </source>
</reference>
<comment type="caution">
    <text evidence="8">The sequence shown here is derived from an EMBL/GenBank/DDBJ whole genome shotgun (WGS) entry which is preliminary data.</text>
</comment>
<evidence type="ECO:0000259" key="7">
    <source>
        <dbReference type="Pfam" id="PF03168"/>
    </source>
</evidence>
<keyword evidence="2 6" id="KW-0812">Transmembrane</keyword>
<evidence type="ECO:0000256" key="6">
    <source>
        <dbReference type="SAM" id="Phobius"/>
    </source>
</evidence>
<dbReference type="PANTHER" id="PTHR31234:SF4">
    <property type="entry name" value="EXPRESSED PROTEIN"/>
    <property type="match status" value="1"/>
</dbReference>
<evidence type="ECO:0000256" key="1">
    <source>
        <dbReference type="ARBA" id="ARBA00004167"/>
    </source>
</evidence>
<protein>
    <recommendedName>
        <fullName evidence="7">Late embryogenesis abundant protein LEA-2 subgroup domain-containing protein</fullName>
    </recommendedName>
</protein>
<dbReference type="InterPro" id="IPR004864">
    <property type="entry name" value="LEA_2"/>
</dbReference>
<reference evidence="8" key="1">
    <citation type="journal article" date="2023" name="GigaByte">
        <title>Genome assembly of the bearded iris, Iris pallida Lam.</title>
        <authorList>
            <person name="Bruccoleri R.E."/>
            <person name="Oakeley E.J."/>
            <person name="Faust A.M.E."/>
            <person name="Altorfer M."/>
            <person name="Dessus-Babus S."/>
            <person name="Burckhardt D."/>
            <person name="Oertli M."/>
            <person name="Naumann U."/>
            <person name="Petersen F."/>
            <person name="Wong J."/>
        </authorList>
    </citation>
    <scope>NUCLEOTIDE SEQUENCE</scope>
    <source>
        <strain evidence="8">GSM-AAB239-AS_SAM_17_03QT</strain>
    </source>
</reference>
<name>A0AAX6EJ06_IRIPA</name>
<accession>A0AAX6EJ06</accession>
<feature type="region of interest" description="Disordered" evidence="5">
    <location>
        <begin position="1"/>
        <end position="21"/>
    </location>
</feature>
<dbReference type="GO" id="GO:0016020">
    <property type="term" value="C:membrane"/>
    <property type="evidence" value="ECO:0007669"/>
    <property type="project" value="UniProtKB-SubCell"/>
</dbReference>
<keyword evidence="3 6" id="KW-1133">Transmembrane helix</keyword>
<dbReference type="InterPro" id="IPR044839">
    <property type="entry name" value="NDR1-like"/>
</dbReference>
<organism evidence="8 9">
    <name type="scientific">Iris pallida</name>
    <name type="common">Sweet iris</name>
    <dbReference type="NCBI Taxonomy" id="29817"/>
    <lineage>
        <taxon>Eukaryota</taxon>
        <taxon>Viridiplantae</taxon>
        <taxon>Streptophyta</taxon>
        <taxon>Embryophyta</taxon>
        <taxon>Tracheophyta</taxon>
        <taxon>Spermatophyta</taxon>
        <taxon>Magnoliopsida</taxon>
        <taxon>Liliopsida</taxon>
        <taxon>Asparagales</taxon>
        <taxon>Iridaceae</taxon>
        <taxon>Iridoideae</taxon>
        <taxon>Irideae</taxon>
        <taxon>Iris</taxon>
    </lineage>
</organism>
<evidence type="ECO:0000256" key="2">
    <source>
        <dbReference type="ARBA" id="ARBA00022692"/>
    </source>
</evidence>
<evidence type="ECO:0000256" key="3">
    <source>
        <dbReference type="ARBA" id="ARBA00022989"/>
    </source>
</evidence>
<dbReference type="Pfam" id="PF03168">
    <property type="entry name" value="LEA_2"/>
    <property type="match status" value="1"/>
</dbReference>
<gene>
    <name evidence="8" type="ORF">M6B38_187600</name>
</gene>
<comment type="subcellular location">
    <subcellularLocation>
        <location evidence="1">Membrane</location>
        <topology evidence="1">Single-pass membrane protein</topology>
    </subcellularLocation>
</comment>